<accession>A0ABV1S7Y5</accession>
<dbReference type="RefSeq" id="WP_345912140.1">
    <property type="nucleotide sequence ID" value="NZ_CP139561.1"/>
</dbReference>
<evidence type="ECO:0000313" key="3">
    <source>
        <dbReference type="Proteomes" id="UP001467674"/>
    </source>
</evidence>
<comment type="caution">
    <text evidence="2">The sequence shown here is derived from an EMBL/GenBank/DDBJ whole genome shotgun (WGS) entry which is preliminary data.</text>
</comment>
<keyword evidence="3" id="KW-1185">Reference proteome</keyword>
<dbReference type="EMBL" id="JBEOME010000009">
    <property type="protein sequence ID" value="MER3122663.1"/>
    <property type="molecule type" value="Genomic_DNA"/>
</dbReference>
<protein>
    <submittedName>
        <fullName evidence="2">Uncharacterized protein</fullName>
    </submittedName>
</protein>
<evidence type="ECO:0000256" key="1">
    <source>
        <dbReference type="SAM" id="MobiDB-lite"/>
    </source>
</evidence>
<feature type="region of interest" description="Disordered" evidence="1">
    <location>
        <begin position="1"/>
        <end position="26"/>
    </location>
</feature>
<name>A0ABV1S7Y5_BACAB</name>
<gene>
    <name evidence="2" type="ORF">ABQG71_15840</name>
</gene>
<evidence type="ECO:0000313" key="2">
    <source>
        <dbReference type="EMBL" id="MER3122663.1"/>
    </source>
</evidence>
<proteinExistence type="predicted"/>
<reference evidence="2 3" key="1">
    <citation type="submission" date="2024-06" db="EMBL/GenBank/DDBJ databases">
        <title>Construction of an artificial bacterial consortium using nitrogen cycle bacteria from Cuatro Cienegas Basin and a mangrove forest.</title>
        <authorList>
            <person name="Aguilera-Najera D."/>
            <person name="Marquez-Cianci L."/>
            <person name="Martinez-Perez E."/>
            <person name="Rosas-Barrera M."/>
            <person name="Rodriguez-Cruz U.E."/>
            <person name="Tapia-Lopez R."/>
            <person name="Eguiarte L.E."/>
            <person name="Souza-Saldivar V."/>
        </authorList>
    </citation>
    <scope>NUCLEOTIDE SEQUENCE [LARGE SCALE GENOMIC DNA]</scope>
    <source>
        <strain evidence="2 3">S14-15</strain>
    </source>
</reference>
<organism evidence="2 3">
    <name type="scientific">Bacillus altitudinis</name>
    <dbReference type="NCBI Taxonomy" id="293387"/>
    <lineage>
        <taxon>Bacteria</taxon>
        <taxon>Bacillati</taxon>
        <taxon>Bacillota</taxon>
        <taxon>Bacilli</taxon>
        <taxon>Bacillales</taxon>
        <taxon>Bacillaceae</taxon>
        <taxon>Bacillus</taxon>
    </lineage>
</organism>
<dbReference type="Proteomes" id="UP001467674">
    <property type="component" value="Unassembled WGS sequence"/>
</dbReference>
<sequence>MDRMNKPNLLNNKIPYQPSKGKKSDTKLYNEHSADKLKEELQRTVVFSWKYFDKDHEVYNCGGIQMPWIISLLETLKSISGLLLEELTATKNKKGGLRFHKIRWGKVQEKKFNFNDVFFEQIKDDSYQLSLSTAKGRFHGFLVHNIFFIVWLDPHHQLELMKDHGGVRKFNFPKNENEILCDEIETLHGKINFLEEELKTASILLDEAAK</sequence>